<reference evidence="1" key="1">
    <citation type="submission" date="2019-05" db="EMBL/GenBank/DDBJ databases">
        <authorList>
            <person name="Piombo E."/>
        </authorList>
    </citation>
    <scope>NUCLEOTIDE SEQUENCE</scope>
    <source>
        <strain evidence="1">C2S</strain>
    </source>
</reference>
<dbReference type="EMBL" id="CABFJX010000001">
    <property type="protein sequence ID" value="VTT55337.1"/>
    <property type="molecule type" value="Genomic_DNA"/>
</dbReference>
<gene>
    <name evidence="1" type="ORF">C2S_226</name>
</gene>
<sequence>MWASKQLEAIEPAERIDRSSVDTTGPLTKFVHSFTTVIPKSGSTFWRLQLYKCEHGLDSHIESLGLPAFLGITRRRGDEENGERQDWPGDIGKLRTMRTLGLALMFHKWKCFEYRIFQELSYITTPIMKHFSNALFYRDFASR</sequence>
<accession>A0A9Q9R8B1</accession>
<dbReference type="AlphaFoldDB" id="A0A9Q9R8B1"/>
<name>A0A9Q9R8B1_FUSFU</name>
<protein>
    <submittedName>
        <fullName evidence="1">Uncharacterized protein</fullName>
    </submittedName>
</protein>
<evidence type="ECO:0000313" key="2">
    <source>
        <dbReference type="Proteomes" id="UP000760494"/>
    </source>
</evidence>
<proteinExistence type="predicted"/>
<dbReference type="Proteomes" id="UP000760494">
    <property type="component" value="Unassembled WGS sequence"/>
</dbReference>
<organism evidence="1 2">
    <name type="scientific">Fusarium fujikuroi</name>
    <name type="common">Bakanae and foot rot disease fungus</name>
    <name type="synonym">Gibberella fujikuroi</name>
    <dbReference type="NCBI Taxonomy" id="5127"/>
    <lineage>
        <taxon>Eukaryota</taxon>
        <taxon>Fungi</taxon>
        <taxon>Dikarya</taxon>
        <taxon>Ascomycota</taxon>
        <taxon>Pezizomycotina</taxon>
        <taxon>Sordariomycetes</taxon>
        <taxon>Hypocreomycetidae</taxon>
        <taxon>Hypocreales</taxon>
        <taxon>Nectriaceae</taxon>
        <taxon>Fusarium</taxon>
        <taxon>Fusarium fujikuroi species complex</taxon>
    </lineage>
</organism>
<evidence type="ECO:0000313" key="1">
    <source>
        <dbReference type="EMBL" id="VTT55337.1"/>
    </source>
</evidence>
<comment type="caution">
    <text evidence="1">The sequence shown here is derived from an EMBL/GenBank/DDBJ whole genome shotgun (WGS) entry which is preliminary data.</text>
</comment>